<evidence type="ECO:0000256" key="1">
    <source>
        <dbReference type="SAM" id="MobiDB-lite"/>
    </source>
</evidence>
<sequence length="272" mass="29402">MTTLSSTLISSPPSSAIASVEYTEVHRQRCGALQRSGAPPLLQLLHDRVPHAKGEVNVAPLEAVSGKSEGTLKRMRPAQPRAGLGPRRAFRRRLVSPPGHPTPSNPGPSKSVEYKDNAGAPFSACVRRRCFNCGTIEFPEAIGTDSAPRTWHASNLTPGKLLCQECGAFENVCNRPHPLVTRYPPMYRLLHNGDAGPERNTDQGPSAQPSSQTSPRPSPQPDPDRDTDKDTDTDDDFPPLGSFFTARPSRTAYRPSPEPNVAPEKGKEKGAS</sequence>
<feature type="region of interest" description="Disordered" evidence="1">
    <location>
        <begin position="67"/>
        <end position="115"/>
    </location>
</feature>
<evidence type="ECO:0000313" key="3">
    <source>
        <dbReference type="Proteomes" id="UP001221757"/>
    </source>
</evidence>
<feature type="region of interest" description="Disordered" evidence="1">
    <location>
        <begin position="188"/>
        <end position="272"/>
    </location>
</feature>
<name>A0AAD7DWX8_MYCRO</name>
<comment type="caution">
    <text evidence="2">The sequence shown here is derived from an EMBL/GenBank/DDBJ whole genome shotgun (WGS) entry which is preliminary data.</text>
</comment>
<proteinExistence type="predicted"/>
<keyword evidence="3" id="KW-1185">Reference proteome</keyword>
<organism evidence="2 3">
    <name type="scientific">Mycena rosella</name>
    <name type="common">Pink bonnet</name>
    <name type="synonym">Agaricus rosellus</name>
    <dbReference type="NCBI Taxonomy" id="1033263"/>
    <lineage>
        <taxon>Eukaryota</taxon>
        <taxon>Fungi</taxon>
        <taxon>Dikarya</taxon>
        <taxon>Basidiomycota</taxon>
        <taxon>Agaricomycotina</taxon>
        <taxon>Agaricomycetes</taxon>
        <taxon>Agaricomycetidae</taxon>
        <taxon>Agaricales</taxon>
        <taxon>Marasmiineae</taxon>
        <taxon>Mycenaceae</taxon>
        <taxon>Mycena</taxon>
    </lineage>
</organism>
<accession>A0AAD7DWX8</accession>
<evidence type="ECO:0008006" key="4">
    <source>
        <dbReference type="Google" id="ProtNLM"/>
    </source>
</evidence>
<gene>
    <name evidence="2" type="ORF">B0H17DRAFT_199513</name>
</gene>
<protein>
    <recommendedName>
        <fullName evidence="4">GATA-type domain-containing protein</fullName>
    </recommendedName>
</protein>
<dbReference type="EMBL" id="JARKIE010000018">
    <property type="protein sequence ID" value="KAJ7701132.1"/>
    <property type="molecule type" value="Genomic_DNA"/>
</dbReference>
<evidence type="ECO:0000313" key="2">
    <source>
        <dbReference type="EMBL" id="KAJ7701132.1"/>
    </source>
</evidence>
<reference evidence="2" key="1">
    <citation type="submission" date="2023-03" db="EMBL/GenBank/DDBJ databases">
        <title>Massive genome expansion in bonnet fungi (Mycena s.s.) driven by repeated elements and novel gene families across ecological guilds.</title>
        <authorList>
            <consortium name="Lawrence Berkeley National Laboratory"/>
            <person name="Harder C.B."/>
            <person name="Miyauchi S."/>
            <person name="Viragh M."/>
            <person name="Kuo A."/>
            <person name="Thoen E."/>
            <person name="Andreopoulos B."/>
            <person name="Lu D."/>
            <person name="Skrede I."/>
            <person name="Drula E."/>
            <person name="Henrissat B."/>
            <person name="Morin E."/>
            <person name="Kohler A."/>
            <person name="Barry K."/>
            <person name="LaButti K."/>
            <person name="Morin E."/>
            <person name="Salamov A."/>
            <person name="Lipzen A."/>
            <person name="Mereny Z."/>
            <person name="Hegedus B."/>
            <person name="Baldrian P."/>
            <person name="Stursova M."/>
            <person name="Weitz H."/>
            <person name="Taylor A."/>
            <person name="Grigoriev I.V."/>
            <person name="Nagy L.G."/>
            <person name="Martin F."/>
            <person name="Kauserud H."/>
        </authorList>
    </citation>
    <scope>NUCLEOTIDE SEQUENCE</scope>
    <source>
        <strain evidence="2">CBHHK067</strain>
    </source>
</reference>
<dbReference type="AlphaFoldDB" id="A0AAD7DWX8"/>
<dbReference type="Proteomes" id="UP001221757">
    <property type="component" value="Unassembled WGS sequence"/>
</dbReference>